<dbReference type="InterPro" id="IPR013750">
    <property type="entry name" value="GHMP_kinase_C_dom"/>
</dbReference>
<dbReference type="InterPro" id="IPR006203">
    <property type="entry name" value="GHMP_knse_ATP-bd_CS"/>
</dbReference>
<evidence type="ECO:0000256" key="5">
    <source>
        <dbReference type="ARBA" id="ARBA00038121"/>
    </source>
</evidence>
<dbReference type="PIRSF" id="PIRSF036406">
    <property type="entry name" value="Hept_kin"/>
    <property type="match status" value="1"/>
</dbReference>
<dbReference type="SUPFAM" id="SSF55060">
    <property type="entry name" value="GHMP Kinase, C-terminal domain"/>
    <property type="match status" value="1"/>
</dbReference>
<proteinExistence type="inferred from homology"/>
<dbReference type="PANTHER" id="PTHR32463">
    <property type="entry name" value="L-FUCOSE KINASE"/>
    <property type="match status" value="1"/>
</dbReference>
<feature type="domain" description="GHMP kinase N-terminal" evidence="6">
    <location>
        <begin position="72"/>
        <end position="155"/>
    </location>
</feature>
<evidence type="ECO:0000256" key="2">
    <source>
        <dbReference type="ARBA" id="ARBA00022741"/>
    </source>
</evidence>
<keyword evidence="4" id="KW-0067">ATP-binding</keyword>
<dbReference type="GO" id="GO:0042352">
    <property type="term" value="P:GDP-L-fucose salvage"/>
    <property type="evidence" value="ECO:0007669"/>
    <property type="project" value="TreeGrafter"/>
</dbReference>
<dbReference type="InterPro" id="IPR036554">
    <property type="entry name" value="GHMP_kinase_C_sf"/>
</dbReference>
<dbReference type="InterPro" id="IPR052203">
    <property type="entry name" value="GHMP_Kinase-Related"/>
</dbReference>
<sequence>MIVSRTPFRITLGGGGTDLPSYYKNYGGFIFSFCLSKYMYVCVNRPSVDDLIRLKYSLSESVDNIKDLKHDIAKACLERVGINSKIEIASLSDIPAGSGLGSSSTYTVGLLNSLYSMLRDPKTLEFLANEACIIEMDILKKPMGKQDQYLAALGGFIVLEIDKNGVVKARKINLDKSRMNELKRNLLIFYTGQQRKNNKILKEQDNSTKKNKKEVLNSLHYIKESGYKILEIVESGNLDDLGLMFREHWEMKKKLSSGVTNNQIDSIYNTALDNGAVGGKISGAGGGGFFTFYCNKDHQNLRNAMSNLGLKELDYAFDFDGSKIISINN</sequence>
<dbReference type="GO" id="GO:0050201">
    <property type="term" value="F:fucokinase activity"/>
    <property type="evidence" value="ECO:0007669"/>
    <property type="project" value="TreeGrafter"/>
</dbReference>
<evidence type="ECO:0008006" key="9">
    <source>
        <dbReference type="Google" id="ProtNLM"/>
    </source>
</evidence>
<evidence type="ECO:0000256" key="1">
    <source>
        <dbReference type="ARBA" id="ARBA00022679"/>
    </source>
</evidence>
<feature type="domain" description="GHMP kinase C-terminal" evidence="7">
    <location>
        <begin position="233"/>
        <end position="305"/>
    </location>
</feature>
<dbReference type="SUPFAM" id="SSF54211">
    <property type="entry name" value="Ribosomal protein S5 domain 2-like"/>
    <property type="match status" value="1"/>
</dbReference>
<dbReference type="PANTHER" id="PTHR32463:SF0">
    <property type="entry name" value="L-FUCOSE KINASE"/>
    <property type="match status" value="1"/>
</dbReference>
<comment type="similarity">
    <text evidence="5">Belongs to the GHMP kinase family.</text>
</comment>
<evidence type="ECO:0000259" key="6">
    <source>
        <dbReference type="Pfam" id="PF00288"/>
    </source>
</evidence>
<dbReference type="InterPro" id="IPR014606">
    <property type="entry name" value="Heptose_7-P_kinase"/>
</dbReference>
<dbReference type="InterPro" id="IPR006204">
    <property type="entry name" value="GHMP_kinase_N_dom"/>
</dbReference>
<name>A0A382CNY9_9ZZZZ</name>
<evidence type="ECO:0000256" key="3">
    <source>
        <dbReference type="ARBA" id="ARBA00022777"/>
    </source>
</evidence>
<keyword evidence="3" id="KW-0418">Kinase</keyword>
<dbReference type="EMBL" id="UINC01035304">
    <property type="protein sequence ID" value="SVB27502.1"/>
    <property type="molecule type" value="Genomic_DNA"/>
</dbReference>
<dbReference type="InterPro" id="IPR020568">
    <property type="entry name" value="Ribosomal_Su5_D2-typ_SF"/>
</dbReference>
<organism evidence="8">
    <name type="scientific">marine metagenome</name>
    <dbReference type="NCBI Taxonomy" id="408172"/>
    <lineage>
        <taxon>unclassified sequences</taxon>
        <taxon>metagenomes</taxon>
        <taxon>ecological metagenomes</taxon>
    </lineage>
</organism>
<dbReference type="Pfam" id="PF00288">
    <property type="entry name" value="GHMP_kinases_N"/>
    <property type="match status" value="1"/>
</dbReference>
<dbReference type="Gene3D" id="3.30.230.120">
    <property type="match status" value="1"/>
</dbReference>
<reference evidence="8" key="1">
    <citation type="submission" date="2018-05" db="EMBL/GenBank/DDBJ databases">
        <authorList>
            <person name="Lanie J.A."/>
            <person name="Ng W.-L."/>
            <person name="Kazmierczak K.M."/>
            <person name="Andrzejewski T.M."/>
            <person name="Davidsen T.M."/>
            <person name="Wayne K.J."/>
            <person name="Tettelin H."/>
            <person name="Glass J.I."/>
            <person name="Rusch D."/>
            <person name="Podicherti R."/>
            <person name="Tsui H.-C.T."/>
            <person name="Winkler M.E."/>
        </authorList>
    </citation>
    <scope>NUCLEOTIDE SEQUENCE</scope>
</reference>
<keyword evidence="1" id="KW-0808">Transferase</keyword>
<accession>A0A382CNY9</accession>
<dbReference type="Pfam" id="PF08544">
    <property type="entry name" value="GHMP_kinases_C"/>
    <property type="match status" value="1"/>
</dbReference>
<evidence type="ECO:0000259" key="7">
    <source>
        <dbReference type="Pfam" id="PF08544"/>
    </source>
</evidence>
<dbReference type="GO" id="GO:0005524">
    <property type="term" value="F:ATP binding"/>
    <property type="evidence" value="ECO:0007669"/>
    <property type="project" value="UniProtKB-KW"/>
</dbReference>
<gene>
    <name evidence="8" type="ORF">METZ01_LOCUS180356</name>
</gene>
<dbReference type="PRINTS" id="PR00960">
    <property type="entry name" value="LMBPPROTEIN"/>
</dbReference>
<evidence type="ECO:0000256" key="4">
    <source>
        <dbReference type="ARBA" id="ARBA00022840"/>
    </source>
</evidence>
<protein>
    <recommendedName>
        <fullName evidence="9">Galactokinase</fullName>
    </recommendedName>
</protein>
<keyword evidence="2" id="KW-0547">Nucleotide-binding</keyword>
<evidence type="ECO:0000313" key="8">
    <source>
        <dbReference type="EMBL" id="SVB27502.1"/>
    </source>
</evidence>
<dbReference type="InterPro" id="IPR001174">
    <property type="entry name" value="HddA/FKP"/>
</dbReference>
<dbReference type="AlphaFoldDB" id="A0A382CNY9"/>
<dbReference type="PROSITE" id="PS00627">
    <property type="entry name" value="GHMP_KINASES_ATP"/>
    <property type="match status" value="1"/>
</dbReference>